<dbReference type="PRINTS" id="PR00153">
    <property type="entry name" value="CSAPPISMRASE"/>
</dbReference>
<feature type="domain" description="PPIase cyclophilin-type" evidence="7">
    <location>
        <begin position="439"/>
        <end position="593"/>
    </location>
</feature>
<dbReference type="Gene3D" id="2.130.10.10">
    <property type="entry name" value="YVTN repeat-like/Quinoprotein amine dehydrogenase"/>
    <property type="match status" value="2"/>
</dbReference>
<dbReference type="InterPro" id="IPR020892">
    <property type="entry name" value="Cyclophilin-type_PPIase_CS"/>
</dbReference>
<feature type="compositionally biased region" description="Basic and acidic residues" evidence="6">
    <location>
        <begin position="7"/>
        <end position="24"/>
    </location>
</feature>
<dbReference type="InterPro" id="IPR015943">
    <property type="entry name" value="WD40/YVTN_repeat-like_dom_sf"/>
</dbReference>
<proteinExistence type="predicted"/>
<evidence type="ECO:0000256" key="2">
    <source>
        <dbReference type="ARBA" id="ARBA00013194"/>
    </source>
</evidence>
<evidence type="ECO:0000313" key="9">
    <source>
        <dbReference type="Proteomes" id="UP001497600"/>
    </source>
</evidence>
<keyword evidence="3" id="KW-0697">Rotamase</keyword>
<feature type="repeat" description="WD" evidence="5">
    <location>
        <begin position="273"/>
        <end position="302"/>
    </location>
</feature>
<dbReference type="SUPFAM" id="SSF50978">
    <property type="entry name" value="WD40 repeat-like"/>
    <property type="match status" value="1"/>
</dbReference>
<dbReference type="InterPro" id="IPR029000">
    <property type="entry name" value="Cyclophilin-like_dom_sf"/>
</dbReference>
<dbReference type="PANTHER" id="PTHR45625:SF4">
    <property type="entry name" value="PEPTIDYLPROLYL ISOMERASE DOMAIN AND WD REPEAT-CONTAINING PROTEIN 1"/>
    <property type="match status" value="1"/>
</dbReference>
<organism evidence="8 9">
    <name type="scientific">[Candida] anglica</name>
    <dbReference type="NCBI Taxonomy" id="148631"/>
    <lineage>
        <taxon>Eukaryota</taxon>
        <taxon>Fungi</taxon>
        <taxon>Dikarya</taxon>
        <taxon>Ascomycota</taxon>
        <taxon>Saccharomycotina</taxon>
        <taxon>Pichiomycetes</taxon>
        <taxon>Debaryomycetaceae</taxon>
        <taxon>Kurtzmaniella</taxon>
    </lineage>
</organism>
<evidence type="ECO:0000256" key="3">
    <source>
        <dbReference type="ARBA" id="ARBA00023110"/>
    </source>
</evidence>
<dbReference type="EC" id="5.2.1.8" evidence="2"/>
<protein>
    <recommendedName>
        <fullName evidence="2">peptidylprolyl isomerase</fullName>
        <ecNumber evidence="2">5.2.1.8</ecNumber>
    </recommendedName>
</protein>
<keyword evidence="5" id="KW-0853">WD repeat</keyword>
<keyword evidence="4" id="KW-0413">Isomerase</keyword>
<dbReference type="EMBL" id="OZ004255">
    <property type="protein sequence ID" value="CAK7901260.1"/>
    <property type="molecule type" value="Genomic_DNA"/>
</dbReference>
<dbReference type="Gene3D" id="2.40.100.10">
    <property type="entry name" value="Cyclophilin-like"/>
    <property type="match status" value="1"/>
</dbReference>
<keyword evidence="9" id="KW-1185">Reference proteome</keyword>
<dbReference type="Pfam" id="PF00160">
    <property type="entry name" value="Pro_isomerase"/>
    <property type="match status" value="1"/>
</dbReference>
<comment type="catalytic activity">
    <reaction evidence="1">
        <text>[protein]-peptidylproline (omega=180) = [protein]-peptidylproline (omega=0)</text>
        <dbReference type="Rhea" id="RHEA:16237"/>
        <dbReference type="Rhea" id="RHEA-COMP:10747"/>
        <dbReference type="Rhea" id="RHEA-COMP:10748"/>
        <dbReference type="ChEBI" id="CHEBI:83833"/>
        <dbReference type="ChEBI" id="CHEBI:83834"/>
        <dbReference type="EC" id="5.2.1.8"/>
    </reaction>
</comment>
<gene>
    <name evidence="8" type="ORF">CAAN4_C11166</name>
</gene>
<dbReference type="SMART" id="SM00320">
    <property type="entry name" value="WD40"/>
    <property type="match status" value="5"/>
</dbReference>
<dbReference type="PROSITE" id="PS50082">
    <property type="entry name" value="WD_REPEATS_2"/>
    <property type="match status" value="1"/>
</dbReference>
<dbReference type="InterPro" id="IPR036322">
    <property type="entry name" value="WD40_repeat_dom_sf"/>
</dbReference>
<evidence type="ECO:0000256" key="6">
    <source>
        <dbReference type="SAM" id="MobiDB-lite"/>
    </source>
</evidence>
<dbReference type="Pfam" id="PF00400">
    <property type="entry name" value="WD40"/>
    <property type="match status" value="1"/>
</dbReference>
<dbReference type="InterPro" id="IPR044666">
    <property type="entry name" value="Cyclophilin_A-like"/>
</dbReference>
<name>A0ABP0E9M0_9ASCO</name>
<reference evidence="8 9" key="1">
    <citation type="submission" date="2024-01" db="EMBL/GenBank/DDBJ databases">
        <authorList>
            <consortium name="Genoscope - CEA"/>
            <person name="William W."/>
        </authorList>
    </citation>
    <scope>NUCLEOTIDE SEQUENCE [LARGE SCALE GENOMIC DNA]</scope>
    <source>
        <strain evidence="8 9">29B2s-10</strain>
    </source>
</reference>
<dbReference type="InterPro" id="IPR001680">
    <property type="entry name" value="WD40_rpt"/>
</dbReference>
<dbReference type="PROSITE" id="PS00170">
    <property type="entry name" value="CSA_PPIASE_1"/>
    <property type="match status" value="1"/>
</dbReference>
<evidence type="ECO:0000256" key="4">
    <source>
        <dbReference type="ARBA" id="ARBA00023235"/>
    </source>
</evidence>
<dbReference type="PROSITE" id="PS50072">
    <property type="entry name" value="CSA_PPIASE_2"/>
    <property type="match status" value="1"/>
</dbReference>
<evidence type="ECO:0000256" key="5">
    <source>
        <dbReference type="PROSITE-ProRule" id="PRU00221"/>
    </source>
</evidence>
<dbReference type="InterPro" id="IPR002130">
    <property type="entry name" value="Cyclophilin-type_PPIase_dom"/>
</dbReference>
<accession>A0ABP0E9M0</accession>
<feature type="region of interest" description="Disordered" evidence="6">
    <location>
        <begin position="1"/>
        <end position="36"/>
    </location>
</feature>
<sequence length="595" mass="65910">MSSTKRPNGDKEEQLESKKQRLTDEGQASKSLGEKPGDLAQWKNLMSMYIPTDKDQYNESFETNTGGISIIEKNDLESVIVTGSVDGVVTFWSRKNAASKPSTEGSSLCYVKQFTAHPNKQIVQIIFSNDARMATVAQDDHTMKIFDLNTLDMIQVIRLKFNPGVACWAKTDAGETLVVSDGKAVHLVGEDDEDDDLDVSKVSSDTIHRFSIESMAFNRKYNCVVSTDVRGFIEYWVPQAGFPVPNTVKFQYKTDTDLFEMTKNKCRARKFIFSGNMEMFAAACTDGTVRVWDMASGKIQLREPGKCGNSVTYDPSDSLLIFTTDDGMARVVPISSQSEVDQPLIRDDQLHIDQICLLGRTDITSFNIEMVSSENSALQKKLERDPLIVCTGKDSRVYVFGGKKLDPETNRDHTLEETTGNSINATGKLTGMKKTDKSIASAVTLHTTVGDIKIKLFTNQTPKTAENFVLLSKRHYYDNVIFHRVIKKFMIQTGDPLGDGTGGESCWGGHFKDEFSPSLSHSKPFMVSMANAGPGTNGSQFFITTEASPWLDGKHTVFGEVIDGQDTVKAIEAVDTNKDDKPYDPITILSTTVHI</sequence>
<evidence type="ECO:0000259" key="7">
    <source>
        <dbReference type="PROSITE" id="PS50072"/>
    </source>
</evidence>
<dbReference type="Proteomes" id="UP001497600">
    <property type="component" value="Chromosome C"/>
</dbReference>
<dbReference type="PANTHER" id="PTHR45625">
    <property type="entry name" value="PEPTIDYL-PROLYL CIS-TRANS ISOMERASE-RELATED"/>
    <property type="match status" value="1"/>
</dbReference>
<dbReference type="SUPFAM" id="SSF50891">
    <property type="entry name" value="Cyclophilin-like"/>
    <property type="match status" value="1"/>
</dbReference>
<evidence type="ECO:0000313" key="8">
    <source>
        <dbReference type="EMBL" id="CAK7901260.1"/>
    </source>
</evidence>
<evidence type="ECO:0000256" key="1">
    <source>
        <dbReference type="ARBA" id="ARBA00000971"/>
    </source>
</evidence>